<keyword evidence="3" id="KW-1185">Reference proteome</keyword>
<dbReference type="PaxDb" id="7955-ENSDARP00000125935"/>
<name>I3ISP6_DANRE</name>
<organism evidence="2">
    <name type="scientific">Danio rerio</name>
    <name type="common">Zebrafish</name>
    <name type="synonym">Brachydanio rerio</name>
    <dbReference type="NCBI Taxonomy" id="7955"/>
    <lineage>
        <taxon>Eukaryota</taxon>
        <taxon>Metazoa</taxon>
        <taxon>Chordata</taxon>
        <taxon>Craniata</taxon>
        <taxon>Vertebrata</taxon>
        <taxon>Euteleostomi</taxon>
        <taxon>Actinopterygii</taxon>
        <taxon>Neopterygii</taxon>
        <taxon>Teleostei</taxon>
        <taxon>Ostariophysi</taxon>
        <taxon>Cypriniformes</taxon>
        <taxon>Danionidae</taxon>
        <taxon>Danioninae</taxon>
        <taxon>Danio</taxon>
    </lineage>
</organism>
<dbReference type="Bgee" id="ENSDARG00000092310">
    <property type="expression patterns" value="Expressed in granulocyte and 24 other cell types or tissues"/>
</dbReference>
<reference evidence="4" key="3">
    <citation type="submission" date="2025-04" db="UniProtKB">
        <authorList>
            <consortium name="RefSeq"/>
        </authorList>
    </citation>
    <scope>IDENTIFICATION</scope>
    <source>
        <strain evidence="4">Tuebingen</strain>
    </source>
</reference>
<dbReference type="RefSeq" id="XP_017207800.1">
    <property type="nucleotide sequence ID" value="XM_017352311.3"/>
</dbReference>
<feature type="region of interest" description="Disordered" evidence="1">
    <location>
        <begin position="590"/>
        <end position="617"/>
    </location>
</feature>
<dbReference type="EMBL" id="BX649384">
    <property type="status" value="NOT_ANNOTATED_CDS"/>
    <property type="molecule type" value="Genomic_DNA"/>
</dbReference>
<evidence type="ECO:0000313" key="4">
    <source>
        <dbReference type="RefSeq" id="XP_017207800.1"/>
    </source>
</evidence>
<reference evidence="2" key="1">
    <citation type="submission" date="2012-05" db="UniProtKB">
        <authorList>
            <consortium name="Ensembl"/>
        </authorList>
    </citation>
    <scope>IDENTIFICATION</scope>
    <source>
        <strain evidence="2">Tuebingen</strain>
    </source>
</reference>
<dbReference type="eggNOG" id="ENOG502S5SZ">
    <property type="taxonomic scope" value="Eukaryota"/>
</dbReference>
<proteinExistence type="predicted"/>
<evidence type="ECO:0000313" key="5">
    <source>
        <dbReference type="ZFIN" id="ZDB-GENE-060503-396"/>
    </source>
</evidence>
<accession>A0A8M6Z336</accession>
<reference evidence="2 3" key="2">
    <citation type="journal article" date="2013" name="Nature">
        <title>The zebrafish reference genome sequence and its relationship to the human genome.</title>
        <authorList>
            <consortium name="Genome Reference Consortium Zebrafish"/>
            <person name="Howe K."/>
            <person name="Clark M.D."/>
            <person name="Torroja C.F."/>
            <person name="Torrance J."/>
            <person name="Berthelot C."/>
            <person name="Muffato M."/>
            <person name="Collins J.E."/>
            <person name="Humphray S."/>
            <person name="McLaren K."/>
            <person name="Matthews L."/>
            <person name="McLaren S."/>
            <person name="Sealy I."/>
            <person name="Caccamo M."/>
            <person name="Churcher C."/>
            <person name="Scott C."/>
            <person name="Barrett J.C."/>
            <person name="Koch R."/>
            <person name="Rauch G.J."/>
            <person name="White S."/>
            <person name="Chow W."/>
            <person name="Kilian B."/>
            <person name="Quintais L.T."/>
            <person name="Guerra-Assuncao J.A."/>
            <person name="Zhou Y."/>
            <person name="Gu Y."/>
            <person name="Yen J."/>
            <person name="Vogel J.H."/>
            <person name="Eyre T."/>
            <person name="Redmond S."/>
            <person name="Banerjee R."/>
            <person name="Chi J."/>
            <person name="Fu B."/>
            <person name="Langley E."/>
            <person name="Maguire S.F."/>
            <person name="Laird G.K."/>
            <person name="Lloyd D."/>
            <person name="Kenyon E."/>
            <person name="Donaldson S."/>
            <person name="Sehra H."/>
            <person name="Almeida-King J."/>
            <person name="Loveland J."/>
            <person name="Trevanion S."/>
            <person name="Jones M."/>
            <person name="Quail M."/>
            <person name="Willey D."/>
            <person name="Hunt A."/>
            <person name="Burton J."/>
            <person name="Sims S."/>
            <person name="McLay K."/>
            <person name="Plumb B."/>
            <person name="Davis J."/>
            <person name="Clee C."/>
            <person name="Oliver K."/>
            <person name="Clark R."/>
            <person name="Riddle C."/>
            <person name="Elliot D."/>
            <person name="Eliott D."/>
            <person name="Threadgold G."/>
            <person name="Harden G."/>
            <person name="Ware D."/>
            <person name="Begum S."/>
            <person name="Mortimore B."/>
            <person name="Mortimer B."/>
            <person name="Kerry G."/>
            <person name="Heath P."/>
            <person name="Phillimore B."/>
            <person name="Tracey A."/>
            <person name="Corby N."/>
            <person name="Dunn M."/>
            <person name="Johnson C."/>
            <person name="Wood J."/>
            <person name="Clark S."/>
            <person name="Pelan S."/>
            <person name="Griffiths G."/>
            <person name="Smith M."/>
            <person name="Glithero R."/>
            <person name="Howden P."/>
            <person name="Barker N."/>
            <person name="Lloyd C."/>
            <person name="Stevens C."/>
            <person name="Harley J."/>
            <person name="Holt K."/>
            <person name="Panagiotidis G."/>
            <person name="Lovell J."/>
            <person name="Beasley H."/>
            <person name="Henderson C."/>
            <person name="Gordon D."/>
            <person name="Auger K."/>
            <person name="Wright D."/>
            <person name="Collins J."/>
            <person name="Raisen C."/>
            <person name="Dyer L."/>
            <person name="Leung K."/>
            <person name="Robertson L."/>
            <person name="Ambridge K."/>
            <person name="Leongamornlert D."/>
            <person name="McGuire S."/>
            <person name="Gilderthorp R."/>
            <person name="Griffiths C."/>
            <person name="Manthravadi D."/>
            <person name="Nichol S."/>
            <person name="Barker G."/>
            <person name="Whitehead S."/>
            <person name="Kay M."/>
            <person name="Brown J."/>
            <person name="Murnane C."/>
            <person name="Gray E."/>
            <person name="Humphries M."/>
            <person name="Sycamore N."/>
            <person name="Barker D."/>
            <person name="Saunders D."/>
            <person name="Wallis J."/>
            <person name="Babbage A."/>
            <person name="Hammond S."/>
            <person name="Mashreghi-Mohammadi M."/>
            <person name="Barr L."/>
            <person name="Martin S."/>
            <person name="Wray P."/>
            <person name="Ellington A."/>
            <person name="Matthews N."/>
            <person name="Ellwood M."/>
            <person name="Woodmansey R."/>
            <person name="Clark G."/>
            <person name="Cooper J."/>
            <person name="Cooper J."/>
            <person name="Tromans A."/>
            <person name="Grafham D."/>
            <person name="Skuce C."/>
            <person name="Pandian R."/>
            <person name="Andrews R."/>
            <person name="Harrison E."/>
            <person name="Kimberley A."/>
            <person name="Garnett J."/>
            <person name="Fosker N."/>
            <person name="Hall R."/>
            <person name="Garner P."/>
            <person name="Kelly D."/>
            <person name="Bird C."/>
            <person name="Palmer S."/>
            <person name="Gehring I."/>
            <person name="Berger A."/>
            <person name="Dooley C.M."/>
            <person name="Ersan-Urun Z."/>
            <person name="Eser C."/>
            <person name="Geiger H."/>
            <person name="Geisler M."/>
            <person name="Karotki L."/>
            <person name="Kirn A."/>
            <person name="Konantz J."/>
            <person name="Konantz M."/>
            <person name="Oberlander M."/>
            <person name="Rudolph-Geiger S."/>
            <person name="Teucke M."/>
            <person name="Lanz C."/>
            <person name="Raddatz G."/>
            <person name="Osoegawa K."/>
            <person name="Zhu B."/>
            <person name="Rapp A."/>
            <person name="Widaa S."/>
            <person name="Langford C."/>
            <person name="Yang F."/>
            <person name="Schuster S.C."/>
            <person name="Carter N.P."/>
            <person name="Harrow J."/>
            <person name="Ning Z."/>
            <person name="Herrero J."/>
            <person name="Searle S.M."/>
            <person name="Enright A."/>
            <person name="Geisler R."/>
            <person name="Plasterk R.H."/>
            <person name="Lee C."/>
            <person name="Westerfield M."/>
            <person name="de Jong P.J."/>
            <person name="Zon L.I."/>
            <person name="Postlethwait J.H."/>
            <person name="Nusslein-Volhard C."/>
            <person name="Hubbard T.J."/>
            <person name="Roest Crollius H."/>
            <person name="Rogers J."/>
            <person name="Stemple D.L."/>
        </authorList>
    </citation>
    <scope>NUCLEOTIDE SEQUENCE [LARGE SCALE GENOMIC DNA]</scope>
    <source>
        <strain evidence="2">Tuebingen</strain>
    </source>
</reference>
<gene>
    <name evidence="2 4 5" type="primary">si:ch211-199g17.2</name>
</gene>
<accession>I3ISP6</accession>
<dbReference type="GeneTree" id="ENSGT00610000087469"/>
<dbReference type="GeneID" id="566074"/>
<dbReference type="OrthoDB" id="5877502at2759"/>
<evidence type="ECO:0000313" key="3">
    <source>
        <dbReference type="Proteomes" id="UP000000437"/>
    </source>
</evidence>
<dbReference type="AGR" id="ZFIN:ZDB-GENE-060503-396"/>
<sequence>MLSSSCPAGGHSRLYNSLRSYLDNQSRAQPIIGLNSITEVLTHRHPAVYFCDVCFLRITKADVRNHIMGSIHKYNYTKSLHEHGWRSDTDLTLLARHLMEIAKMVEKKEGTGDIQVLCVDEVVYKEITSAPLPDAFAQMKEIKKQPKPNARDLHTVQQSQSEGNGTKVEWQQMSGNVDGNGHRSTLYPTHYVSTIPSKCPADVEPQTVSTRPAPNALIPSVKPLLICQKKSTHNSLVDPHVSSRIPVLGSFISQHVSQDQPHRNQSFQTYMSSENQCLTQVWRVSSVRPPTHWSPVGPPCRNYIVCSDEDNRNTVMQSFGVGYETHALRLAQTTPYQTPSYTVSHNVPEIAQDLTYEYLRKESSCNGLEPRSDVKSTSLMKPHSIGVLESAVMHPNQSHDQAYSQEPINNNSWEAHVEQENKYLMSQNPIAQFSQTPQRTSDVANVNHSGQKPLIGLQAVIKCQCVLGNAHPCFYLCQVCSVKIRKRKKIIKHLINPDHQRNYLKAHHPELLLKKSKPGLTIKQLEEIALQLEKKDGRPHIKVMNLPVHIFNDILQKDYQSCLCVVNSGVGVEWTTNLFSFNEGNDRITGPIPTLNRPAECIPPPSKKRPIEDQDEAPTCEMHKKIKTENPDMPNTSANEVKKTVFKVSLSLQAGPPIVIERAPLKDKTTIAPEIEEQNTRSQLCIYGCPHSVDNTTQQELLHTDNHTLTATDSEQLVIPAQFDHTELFSSQTERSQMLEDCGPVVTVQRADWPEQNYWDFRNSQWQSRDAGAHAECAGYMQYWW</sequence>
<dbReference type="Ensembl" id="ENSDART00000138404.3">
    <property type="protein sequence ID" value="ENSDARP00000125935.1"/>
    <property type="gene ID" value="ENSDARG00000092310.3"/>
</dbReference>
<evidence type="ECO:0000313" key="2">
    <source>
        <dbReference type="Ensembl" id="ENSDARP00000125935"/>
    </source>
</evidence>
<evidence type="ECO:0000256" key="1">
    <source>
        <dbReference type="SAM" id="MobiDB-lite"/>
    </source>
</evidence>
<dbReference type="AlphaFoldDB" id="I3ISP6"/>
<protein>
    <submittedName>
        <fullName evidence="2 4">Si:ch211-199g17.2</fullName>
    </submittedName>
</protein>
<dbReference type="ZFIN" id="ZDB-GENE-060503-396">
    <property type="gene designation" value="si:ch211-199g17.2"/>
</dbReference>
<dbReference type="HOGENOM" id="CLU_357125_0_0_1"/>
<dbReference type="KEGG" id="dre:566074"/>
<dbReference type="Proteomes" id="UP000000437">
    <property type="component" value="Chromosome 19"/>
</dbReference>